<dbReference type="PANTHER" id="PTHR10277">
    <property type="entry name" value="HOMOCITRATE SYNTHASE-RELATED"/>
    <property type="match status" value="1"/>
</dbReference>
<evidence type="ECO:0000313" key="3">
    <source>
        <dbReference type="Proteomes" id="UP000006727"/>
    </source>
</evidence>
<protein>
    <submittedName>
        <fullName evidence="1 2">Uncharacterized protein</fullName>
    </submittedName>
</protein>
<proteinExistence type="predicted"/>
<dbReference type="EnsemblPlants" id="Pp3c12_15380V3.1">
    <property type="protein sequence ID" value="Pp3c12_15380V3.1"/>
    <property type="gene ID" value="Pp3c12_15380"/>
</dbReference>
<evidence type="ECO:0000313" key="2">
    <source>
        <dbReference type="EnsemblPlants" id="Pp3c12_15380V3.1"/>
    </source>
</evidence>
<reference evidence="1 3" key="2">
    <citation type="journal article" date="2018" name="Plant J.">
        <title>The Physcomitrella patens chromosome-scale assembly reveals moss genome structure and evolution.</title>
        <authorList>
            <person name="Lang D."/>
            <person name="Ullrich K.K."/>
            <person name="Murat F."/>
            <person name="Fuchs J."/>
            <person name="Jenkins J."/>
            <person name="Haas F.B."/>
            <person name="Piednoel M."/>
            <person name="Gundlach H."/>
            <person name="Van Bel M."/>
            <person name="Meyberg R."/>
            <person name="Vives C."/>
            <person name="Morata J."/>
            <person name="Symeonidi A."/>
            <person name="Hiss M."/>
            <person name="Muchero W."/>
            <person name="Kamisugi Y."/>
            <person name="Saleh O."/>
            <person name="Blanc G."/>
            <person name="Decker E.L."/>
            <person name="van Gessel N."/>
            <person name="Grimwood J."/>
            <person name="Hayes R.D."/>
            <person name="Graham S.W."/>
            <person name="Gunter L.E."/>
            <person name="McDaniel S.F."/>
            <person name="Hoernstein S.N.W."/>
            <person name="Larsson A."/>
            <person name="Li F.W."/>
            <person name="Perroud P.F."/>
            <person name="Phillips J."/>
            <person name="Ranjan P."/>
            <person name="Rokshar D.S."/>
            <person name="Rothfels C.J."/>
            <person name="Schneider L."/>
            <person name="Shu S."/>
            <person name="Stevenson D.W."/>
            <person name="Thummler F."/>
            <person name="Tillich M."/>
            <person name="Villarreal Aguilar J.C."/>
            <person name="Widiez T."/>
            <person name="Wong G.K."/>
            <person name="Wymore A."/>
            <person name="Zhang Y."/>
            <person name="Zimmer A.D."/>
            <person name="Quatrano R.S."/>
            <person name="Mayer K.F.X."/>
            <person name="Goodstein D."/>
            <person name="Casacuberta J.M."/>
            <person name="Vandepoele K."/>
            <person name="Reski R."/>
            <person name="Cuming A.C."/>
            <person name="Tuskan G.A."/>
            <person name="Maumus F."/>
            <person name="Salse J."/>
            <person name="Schmutz J."/>
            <person name="Rensing S.A."/>
        </authorList>
    </citation>
    <scope>NUCLEOTIDE SEQUENCE [LARGE SCALE GENOMIC DNA]</scope>
    <source>
        <strain evidence="2 3">cv. Gransden 2004</strain>
    </source>
</reference>
<dbReference type="SUPFAM" id="SSF51569">
    <property type="entry name" value="Aldolase"/>
    <property type="match status" value="1"/>
</dbReference>
<dbReference type="InterPro" id="IPR013785">
    <property type="entry name" value="Aldolase_TIM"/>
</dbReference>
<dbReference type="Gene3D" id="3.20.20.70">
    <property type="entry name" value="Aldolase class I"/>
    <property type="match status" value="1"/>
</dbReference>
<dbReference type="InParanoid" id="A0A2K1JR75"/>
<dbReference type="STRING" id="3218.A0A2K1JR75"/>
<accession>A0A2K1JR75</accession>
<dbReference type="Proteomes" id="UP000006727">
    <property type="component" value="Chromosome 12"/>
</dbReference>
<name>A0A2K1JR75_PHYPA</name>
<dbReference type="EMBL" id="ABEU02000012">
    <property type="protein sequence ID" value="PNR43946.1"/>
    <property type="molecule type" value="Genomic_DNA"/>
</dbReference>
<gene>
    <name evidence="1" type="ORF">PHYPA_016329</name>
</gene>
<sequence length="77" mass="8692">MDIMEAGTLITSPDDLQAVRRIAAACSNHEAVKHAFEPHIYTFIAASEIHMVQKLKNYPDEVLQIARDVVYHARNLC</sequence>
<evidence type="ECO:0000313" key="1">
    <source>
        <dbReference type="EMBL" id="PNR43946.1"/>
    </source>
</evidence>
<organism evidence="1">
    <name type="scientific">Physcomitrium patens</name>
    <name type="common">Spreading-leaved earth moss</name>
    <name type="synonym">Physcomitrella patens</name>
    <dbReference type="NCBI Taxonomy" id="3218"/>
    <lineage>
        <taxon>Eukaryota</taxon>
        <taxon>Viridiplantae</taxon>
        <taxon>Streptophyta</taxon>
        <taxon>Embryophyta</taxon>
        <taxon>Bryophyta</taxon>
        <taxon>Bryophytina</taxon>
        <taxon>Bryopsida</taxon>
        <taxon>Funariidae</taxon>
        <taxon>Funariales</taxon>
        <taxon>Funariaceae</taxon>
        <taxon>Physcomitrium</taxon>
    </lineage>
</organism>
<reference evidence="2" key="3">
    <citation type="submission" date="2020-12" db="UniProtKB">
        <authorList>
            <consortium name="EnsemblPlants"/>
        </authorList>
    </citation>
    <scope>IDENTIFICATION</scope>
</reference>
<keyword evidence="3" id="KW-1185">Reference proteome</keyword>
<dbReference type="Gramene" id="Pp3c12_15380V3.1">
    <property type="protein sequence ID" value="Pp3c12_15380V3.1"/>
    <property type="gene ID" value="Pp3c12_15380"/>
</dbReference>
<dbReference type="InterPro" id="IPR050073">
    <property type="entry name" value="2-IPM_HCS-like"/>
</dbReference>
<dbReference type="AlphaFoldDB" id="A0A2K1JR75"/>
<dbReference type="PANTHER" id="PTHR10277:SF9">
    <property type="entry name" value="2-ISOPROPYLMALATE SYNTHASE 1, CHLOROPLASTIC-RELATED"/>
    <property type="match status" value="1"/>
</dbReference>
<reference evidence="1 3" key="1">
    <citation type="journal article" date="2008" name="Science">
        <title>The Physcomitrella genome reveals evolutionary insights into the conquest of land by plants.</title>
        <authorList>
            <person name="Rensing S."/>
            <person name="Lang D."/>
            <person name="Zimmer A."/>
            <person name="Terry A."/>
            <person name="Salamov A."/>
            <person name="Shapiro H."/>
            <person name="Nishiyama T."/>
            <person name="Perroud P.-F."/>
            <person name="Lindquist E."/>
            <person name="Kamisugi Y."/>
            <person name="Tanahashi T."/>
            <person name="Sakakibara K."/>
            <person name="Fujita T."/>
            <person name="Oishi K."/>
            <person name="Shin-I T."/>
            <person name="Kuroki Y."/>
            <person name="Toyoda A."/>
            <person name="Suzuki Y."/>
            <person name="Hashimoto A."/>
            <person name="Yamaguchi K."/>
            <person name="Sugano A."/>
            <person name="Kohara Y."/>
            <person name="Fujiyama A."/>
            <person name="Anterola A."/>
            <person name="Aoki S."/>
            <person name="Ashton N."/>
            <person name="Barbazuk W.B."/>
            <person name="Barker E."/>
            <person name="Bennetzen J."/>
            <person name="Bezanilla M."/>
            <person name="Blankenship R."/>
            <person name="Cho S.H."/>
            <person name="Dutcher S."/>
            <person name="Estelle M."/>
            <person name="Fawcett J.A."/>
            <person name="Gundlach H."/>
            <person name="Hanada K."/>
            <person name="Heyl A."/>
            <person name="Hicks K.A."/>
            <person name="Hugh J."/>
            <person name="Lohr M."/>
            <person name="Mayer K."/>
            <person name="Melkozernov A."/>
            <person name="Murata T."/>
            <person name="Nelson D."/>
            <person name="Pils B."/>
            <person name="Prigge M."/>
            <person name="Reiss B."/>
            <person name="Renner T."/>
            <person name="Rombauts S."/>
            <person name="Rushton P."/>
            <person name="Sanderfoot A."/>
            <person name="Schween G."/>
            <person name="Shiu S.-H."/>
            <person name="Stueber K."/>
            <person name="Theodoulou F.L."/>
            <person name="Tu H."/>
            <person name="Van de Peer Y."/>
            <person name="Verrier P.J."/>
            <person name="Waters E."/>
            <person name="Wood A."/>
            <person name="Yang L."/>
            <person name="Cove D."/>
            <person name="Cuming A."/>
            <person name="Hasebe M."/>
            <person name="Lucas S."/>
            <person name="Mishler D.B."/>
            <person name="Reski R."/>
            <person name="Grigoriev I."/>
            <person name="Quatrano R.S."/>
            <person name="Boore J.L."/>
        </authorList>
    </citation>
    <scope>NUCLEOTIDE SEQUENCE [LARGE SCALE GENOMIC DNA]</scope>
    <source>
        <strain evidence="2 3">cv. Gransden 2004</strain>
    </source>
</reference>